<dbReference type="InterPro" id="IPR002575">
    <property type="entry name" value="Aminoglycoside_PTrfase"/>
</dbReference>
<dbReference type="InterPro" id="IPR041726">
    <property type="entry name" value="ACAD10_11_N"/>
</dbReference>
<feature type="domain" description="Aminoglycoside phosphotransferase" evidence="1">
    <location>
        <begin position="59"/>
        <end position="270"/>
    </location>
</feature>
<dbReference type="InterPro" id="IPR051678">
    <property type="entry name" value="AGP_Transferase"/>
</dbReference>
<name>A0A318HK48_9MYCO</name>
<dbReference type="InterPro" id="IPR011009">
    <property type="entry name" value="Kinase-like_dom_sf"/>
</dbReference>
<dbReference type="Pfam" id="PF01636">
    <property type="entry name" value="APH"/>
    <property type="match status" value="1"/>
</dbReference>
<accession>A0A318HK48</accession>
<keyword evidence="2" id="KW-0418">Kinase</keyword>
<organism evidence="2 3">
    <name type="scientific">Mycolicibacterium moriokaense</name>
    <dbReference type="NCBI Taxonomy" id="39691"/>
    <lineage>
        <taxon>Bacteria</taxon>
        <taxon>Bacillati</taxon>
        <taxon>Actinomycetota</taxon>
        <taxon>Actinomycetes</taxon>
        <taxon>Mycobacteriales</taxon>
        <taxon>Mycobacteriaceae</taxon>
        <taxon>Mycolicibacterium</taxon>
    </lineage>
</organism>
<evidence type="ECO:0000313" key="2">
    <source>
        <dbReference type="EMBL" id="PXX11194.1"/>
    </source>
</evidence>
<dbReference type="PANTHER" id="PTHR21310">
    <property type="entry name" value="AMINOGLYCOSIDE PHOSPHOTRANSFERASE-RELATED-RELATED"/>
    <property type="match status" value="1"/>
</dbReference>
<dbReference type="Gene3D" id="3.90.1200.10">
    <property type="match status" value="1"/>
</dbReference>
<dbReference type="SUPFAM" id="SSF56112">
    <property type="entry name" value="Protein kinase-like (PK-like)"/>
    <property type="match status" value="1"/>
</dbReference>
<dbReference type="PANTHER" id="PTHR21310:SF40">
    <property type="entry name" value="AMINOGLYCOSIDE PHOSPHOTRANSFERASE DOMAIN-CONTAINING PROTEIN-RELATED"/>
    <property type="match status" value="1"/>
</dbReference>
<dbReference type="Proteomes" id="UP000247781">
    <property type="component" value="Unassembled WGS sequence"/>
</dbReference>
<keyword evidence="3" id="KW-1185">Reference proteome</keyword>
<evidence type="ECO:0000259" key="1">
    <source>
        <dbReference type="Pfam" id="PF01636"/>
    </source>
</evidence>
<dbReference type="RefSeq" id="WP_110315260.1">
    <property type="nucleotide sequence ID" value="NZ_QJJU01000003.1"/>
</dbReference>
<dbReference type="OrthoDB" id="3806873at2"/>
<reference evidence="3" key="1">
    <citation type="submission" date="2018-05" db="EMBL/GenBank/DDBJ databases">
        <authorList>
            <person name="Deangelis K."/>
            <person name="Huntemann M."/>
            <person name="Clum A."/>
            <person name="Pillay M."/>
            <person name="Palaniappan K."/>
            <person name="Varghese N."/>
            <person name="Mikhailova N."/>
            <person name="Stamatis D."/>
            <person name="Reddy T."/>
            <person name="Daum C."/>
            <person name="Shapiro N."/>
            <person name="Ivanova N."/>
            <person name="Kyrpides N."/>
            <person name="Woyke T."/>
        </authorList>
    </citation>
    <scope>NUCLEOTIDE SEQUENCE [LARGE SCALE GENOMIC DNA]</scope>
    <source>
        <strain evidence="3">GAS496</strain>
    </source>
</reference>
<comment type="caution">
    <text evidence="2">The sequence shown here is derived from an EMBL/GenBank/DDBJ whole genome shotgun (WGS) entry which is preliminary data.</text>
</comment>
<sequence>MASRPDSGEIAALLEPIVRRRIPGAADARIANWTSADRGLSTETFLFDLLLDGQEGPTTLQRLVFRRPPPVSLYSDYDLLRQVLVMNRLRDTAIKVPTVCWLDRDDTDLGTPYYVMEQLPTIGTASDFPSYHSQGLYFDATPEQRATMWWGCVQTIADVHALDWRGLNLDKLLTPHRGAHPLEQVVAYCDELLMWAAPVGRRQEFGDAVEWLRDNIYEPEHLVLCWGDSRLSNILYGEEFEVTGVLDWEIAYIGDHEADLAWLLFVDWACSEYEGVPRLAGTPSREETVERYEQLSGLVVRNLRYNEVLAAVEIGLPVSRLETRLRTEGLLTDDFDLTGFCVERIRQLLD</sequence>
<dbReference type="EMBL" id="QJJU01000003">
    <property type="protein sequence ID" value="PXX11194.1"/>
    <property type="molecule type" value="Genomic_DNA"/>
</dbReference>
<dbReference type="Gene3D" id="3.30.200.20">
    <property type="entry name" value="Phosphorylase Kinase, domain 1"/>
    <property type="match status" value="1"/>
</dbReference>
<dbReference type="AlphaFoldDB" id="A0A318HK48"/>
<dbReference type="CDD" id="cd05154">
    <property type="entry name" value="ACAD10_11_N-like"/>
    <property type="match status" value="1"/>
</dbReference>
<gene>
    <name evidence="2" type="ORF">C8E89_103283</name>
</gene>
<keyword evidence="2" id="KW-0808">Transferase</keyword>
<dbReference type="GO" id="GO:0016301">
    <property type="term" value="F:kinase activity"/>
    <property type="evidence" value="ECO:0007669"/>
    <property type="project" value="UniProtKB-KW"/>
</dbReference>
<proteinExistence type="predicted"/>
<evidence type="ECO:0000313" key="3">
    <source>
        <dbReference type="Proteomes" id="UP000247781"/>
    </source>
</evidence>
<reference evidence="2 3" key="2">
    <citation type="submission" date="2018-06" db="EMBL/GenBank/DDBJ databases">
        <title>Sequencing of bacterial isolates from soil warming experiment in Harvard Forest, Massachusetts, USA.</title>
        <authorList>
            <person name="Deangelis K.PhD."/>
        </authorList>
    </citation>
    <scope>NUCLEOTIDE SEQUENCE [LARGE SCALE GENOMIC DNA]</scope>
    <source>
        <strain evidence="2 3">GAS496</strain>
    </source>
</reference>
<protein>
    <submittedName>
        <fullName evidence="2">Aminoglycoside phosphotransferase (APT) family kinase protein</fullName>
    </submittedName>
</protein>